<dbReference type="EMBL" id="JBHSEC010000019">
    <property type="protein sequence ID" value="MFC4410759.1"/>
    <property type="molecule type" value="Genomic_DNA"/>
</dbReference>
<name>A0ABV8X6J3_9LACT</name>
<keyword evidence="3" id="KW-1185">Reference proteome</keyword>
<evidence type="ECO:0000313" key="3">
    <source>
        <dbReference type="Proteomes" id="UP001595817"/>
    </source>
</evidence>
<feature type="transmembrane region" description="Helical" evidence="1">
    <location>
        <begin position="6"/>
        <end position="22"/>
    </location>
</feature>
<keyword evidence="1" id="KW-1133">Transmembrane helix</keyword>
<keyword evidence="1" id="KW-0812">Transmembrane</keyword>
<keyword evidence="1" id="KW-0472">Membrane</keyword>
<reference evidence="3" key="1">
    <citation type="journal article" date="2019" name="Int. J. Syst. Evol. Microbiol.">
        <title>The Global Catalogue of Microorganisms (GCM) 10K type strain sequencing project: providing services to taxonomists for standard genome sequencing and annotation.</title>
        <authorList>
            <consortium name="The Broad Institute Genomics Platform"/>
            <consortium name="The Broad Institute Genome Sequencing Center for Infectious Disease"/>
            <person name="Wu L."/>
            <person name="Ma J."/>
        </authorList>
    </citation>
    <scope>NUCLEOTIDE SEQUENCE [LARGE SCALE GENOMIC DNA]</scope>
    <source>
        <strain evidence="3">CCUG 59778</strain>
    </source>
</reference>
<feature type="transmembrane region" description="Helical" evidence="1">
    <location>
        <begin position="27"/>
        <end position="48"/>
    </location>
</feature>
<sequence>MGFYYFMLLFIGIIMTMGGFLLKRRNWIGRVLISFFGLLAIGLSIFLFQPESSDVIAELIGWE</sequence>
<dbReference type="RefSeq" id="WP_378154960.1">
    <property type="nucleotide sequence ID" value="NZ_JBHSEC010000019.1"/>
</dbReference>
<comment type="caution">
    <text evidence="2">The sequence shown here is derived from an EMBL/GenBank/DDBJ whole genome shotgun (WGS) entry which is preliminary data.</text>
</comment>
<protein>
    <submittedName>
        <fullName evidence="2">Uncharacterized protein</fullName>
    </submittedName>
</protein>
<evidence type="ECO:0000256" key="1">
    <source>
        <dbReference type="SAM" id="Phobius"/>
    </source>
</evidence>
<proteinExistence type="predicted"/>
<organism evidence="2 3">
    <name type="scientific">Chungangia koreensis</name>
    <dbReference type="NCBI Taxonomy" id="752657"/>
    <lineage>
        <taxon>Bacteria</taxon>
        <taxon>Bacillati</taxon>
        <taxon>Bacillota</taxon>
        <taxon>Bacilli</taxon>
        <taxon>Lactobacillales</taxon>
        <taxon>Chungangia</taxon>
    </lineage>
</organism>
<dbReference type="Proteomes" id="UP001595817">
    <property type="component" value="Unassembled WGS sequence"/>
</dbReference>
<evidence type="ECO:0000313" key="2">
    <source>
        <dbReference type="EMBL" id="MFC4410759.1"/>
    </source>
</evidence>
<gene>
    <name evidence="2" type="ORF">ACFOZY_10065</name>
</gene>
<accession>A0ABV8X6J3</accession>